<evidence type="ECO:0000256" key="2">
    <source>
        <dbReference type="SAM" id="Phobius"/>
    </source>
</evidence>
<feature type="transmembrane region" description="Helical" evidence="2">
    <location>
        <begin position="77"/>
        <end position="95"/>
    </location>
</feature>
<feature type="compositionally biased region" description="Low complexity" evidence="1">
    <location>
        <begin position="182"/>
        <end position="197"/>
    </location>
</feature>
<protein>
    <submittedName>
        <fullName evidence="3">Uncharacterized protein</fullName>
    </submittedName>
</protein>
<organism evidence="3 4">
    <name type="scientific">Caenorhabditis briggsae</name>
    <dbReference type="NCBI Taxonomy" id="6238"/>
    <lineage>
        <taxon>Eukaryota</taxon>
        <taxon>Metazoa</taxon>
        <taxon>Ecdysozoa</taxon>
        <taxon>Nematoda</taxon>
        <taxon>Chromadorea</taxon>
        <taxon>Rhabditida</taxon>
        <taxon>Rhabditina</taxon>
        <taxon>Rhabditomorpha</taxon>
        <taxon>Rhabditoidea</taxon>
        <taxon>Rhabditidae</taxon>
        <taxon>Peloderinae</taxon>
        <taxon>Caenorhabditis</taxon>
    </lineage>
</organism>
<dbReference type="InterPro" id="IPR004296">
    <property type="entry name" value="DUF236"/>
</dbReference>
<accession>A0AAE9E107</accession>
<feature type="transmembrane region" description="Helical" evidence="2">
    <location>
        <begin position="38"/>
        <end position="57"/>
    </location>
</feature>
<sequence length="271" mass="27589">MIRSNENERTKSQDPLSEIDKFKIPRIWDSNPGCQNALLLKFVSVLHILNTFILSFILRSCVFERNMAENSDTLLQLAQLGYSMIAPIVLTGYTLSQCGGKKKKGGAASAGGAEEKSGGGASQKSEKKNDDKPAGGTEKPGEAGPKAPTDKNAVAGTHDPNYQTLANVDGNVFQEKGGAAGGAAPAAGGAAPAAGAPKPGGPGMAATHDPNYQTLAGIGNDCFDKKDGGAKPAAGGAAPAAPKPGGPGMAATHDPNYQTLAGIGNDCFQKK</sequence>
<dbReference type="PANTHER" id="PTHR21592">
    <property type="entry name" value="CHROMOSOME UNDETERMINED SCAFFOLD_25, WHOLE GENOME SHOTGUN SEQUENCE"/>
    <property type="match status" value="1"/>
</dbReference>
<dbReference type="Proteomes" id="UP000829354">
    <property type="component" value="Chromosome I"/>
</dbReference>
<evidence type="ECO:0000256" key="1">
    <source>
        <dbReference type="SAM" id="MobiDB-lite"/>
    </source>
</evidence>
<dbReference type="PANTHER" id="PTHR21592:SF28">
    <property type="entry name" value="COLLAGEN TRIPLE HELIX REPEAT PROTEIN"/>
    <property type="match status" value="1"/>
</dbReference>
<keyword evidence="2" id="KW-0472">Membrane</keyword>
<keyword evidence="2" id="KW-1133">Transmembrane helix</keyword>
<evidence type="ECO:0000313" key="3">
    <source>
        <dbReference type="EMBL" id="UMM11869.1"/>
    </source>
</evidence>
<feature type="region of interest" description="Disordered" evidence="1">
    <location>
        <begin position="98"/>
        <end position="163"/>
    </location>
</feature>
<feature type="compositionally biased region" description="Low complexity" evidence="1">
    <location>
        <begin position="230"/>
        <end position="240"/>
    </location>
</feature>
<dbReference type="AlphaFoldDB" id="A0AAE9E107"/>
<keyword evidence="2" id="KW-0812">Transmembrane</keyword>
<feature type="compositionally biased region" description="Basic and acidic residues" evidence="1">
    <location>
        <begin position="124"/>
        <end position="133"/>
    </location>
</feature>
<dbReference type="EMBL" id="CP092620">
    <property type="protein sequence ID" value="UMM11869.1"/>
    <property type="molecule type" value="Genomic_DNA"/>
</dbReference>
<feature type="region of interest" description="Disordered" evidence="1">
    <location>
        <begin position="178"/>
        <end position="257"/>
    </location>
</feature>
<gene>
    <name evidence="3" type="ORF">L5515_000929</name>
</gene>
<evidence type="ECO:0000313" key="4">
    <source>
        <dbReference type="Proteomes" id="UP000829354"/>
    </source>
</evidence>
<keyword evidence="4" id="KW-1185">Reference proteome</keyword>
<reference evidence="3 4" key="1">
    <citation type="submission" date="2022-04" db="EMBL/GenBank/DDBJ databases">
        <title>Chromosome-level reference genomes for two strains of Caenorhabditis briggsae: an improved platform for comparative genomics.</title>
        <authorList>
            <person name="Stevens L."/>
            <person name="Andersen E."/>
        </authorList>
    </citation>
    <scope>NUCLEOTIDE SEQUENCE [LARGE SCALE GENOMIC DNA]</scope>
    <source>
        <strain evidence="3">VX34</strain>
        <tissue evidence="3">Whole-organism</tissue>
    </source>
</reference>
<dbReference type="Pfam" id="PF03057">
    <property type="entry name" value="DUF236"/>
    <property type="match status" value="3"/>
</dbReference>
<proteinExistence type="predicted"/>
<name>A0AAE9E107_CAEBR</name>